<gene>
    <name evidence="2" type="ORF">DL764_003818</name>
</gene>
<name>A0A4Q4TJF6_9PEZI</name>
<dbReference type="EMBL" id="QJNU01000170">
    <property type="protein sequence ID" value="RYP05393.1"/>
    <property type="molecule type" value="Genomic_DNA"/>
</dbReference>
<dbReference type="Proteomes" id="UP000293360">
    <property type="component" value="Unassembled WGS sequence"/>
</dbReference>
<evidence type="ECO:0000313" key="2">
    <source>
        <dbReference type="EMBL" id="RYP05393.1"/>
    </source>
</evidence>
<sequence>MAAENVWELVEEDVFAVLDTNRQVVFANAENLCQLLWGEYFSEVLVRWFDMWAHFAPLPPPDSCRHATDNYVRKAHPELDMSKATAATLPNARMSVAHYGSWASQNDPHGRRVMRTMDTRFARGGDQSVSMELFAKFSRAALGKATEMILFLMKPLDRAYYDEGIQILSSLAEEEKITTSDEDFLSLFSLGLNGYSARHADKKDAYLGLAGLCTFGRYTGGHLCVPDLGFRVPYQPGACIILRGRSLEHLVKYYSGFRVFVIGTSHDTTRKYSQRKRGILPQLPPPIRETARRPEDDYDDENPMETTCINFRSCSDDDIRYTNREIHGPGALWDSSPETLD</sequence>
<feature type="region of interest" description="Disordered" evidence="1">
    <location>
        <begin position="279"/>
        <end position="302"/>
    </location>
</feature>
<evidence type="ECO:0000313" key="3">
    <source>
        <dbReference type="Proteomes" id="UP000293360"/>
    </source>
</evidence>
<evidence type="ECO:0000256" key="1">
    <source>
        <dbReference type="SAM" id="MobiDB-lite"/>
    </source>
</evidence>
<organism evidence="2 3">
    <name type="scientific">Monosporascus ibericus</name>
    <dbReference type="NCBI Taxonomy" id="155417"/>
    <lineage>
        <taxon>Eukaryota</taxon>
        <taxon>Fungi</taxon>
        <taxon>Dikarya</taxon>
        <taxon>Ascomycota</taxon>
        <taxon>Pezizomycotina</taxon>
        <taxon>Sordariomycetes</taxon>
        <taxon>Xylariomycetidae</taxon>
        <taxon>Xylariales</taxon>
        <taxon>Xylariales incertae sedis</taxon>
        <taxon>Monosporascus</taxon>
    </lineage>
</organism>
<dbReference type="OrthoDB" id="4638065at2759"/>
<dbReference type="AlphaFoldDB" id="A0A4Q4TJF6"/>
<keyword evidence="3" id="KW-1185">Reference proteome</keyword>
<protein>
    <submittedName>
        <fullName evidence="2">Uncharacterized protein</fullName>
    </submittedName>
</protein>
<reference evidence="2 3" key="1">
    <citation type="submission" date="2018-06" db="EMBL/GenBank/DDBJ databases">
        <title>Complete Genomes of Monosporascus.</title>
        <authorList>
            <person name="Robinson A.J."/>
            <person name="Natvig D.O."/>
        </authorList>
    </citation>
    <scope>NUCLEOTIDE SEQUENCE [LARGE SCALE GENOMIC DNA]</scope>
    <source>
        <strain evidence="2 3">CBS 110550</strain>
    </source>
</reference>
<dbReference type="Gene3D" id="3.60.130.30">
    <property type="match status" value="1"/>
</dbReference>
<proteinExistence type="predicted"/>
<accession>A0A4Q4TJF6</accession>
<comment type="caution">
    <text evidence="2">The sequence shown here is derived from an EMBL/GenBank/DDBJ whole genome shotgun (WGS) entry which is preliminary data.</text>
</comment>